<dbReference type="InterPro" id="IPR007560">
    <property type="entry name" value="Restrct_endonuc_IV_Mrr"/>
</dbReference>
<reference evidence="3" key="1">
    <citation type="submission" date="2015-03" db="EMBL/GenBank/DDBJ databases">
        <title>Draft genome sequence of a novel methanotroph (Sn10-6) isolated from flooded ricefield rhizosphere in India.</title>
        <authorList>
            <person name="Pandit P.S."/>
            <person name="Pore S.D."/>
            <person name="Arora P."/>
            <person name="Kapse N.G."/>
            <person name="Dhakephalkar P.K."/>
            <person name="Rahalkar M.C."/>
        </authorList>
    </citation>
    <scope>NUCLEOTIDE SEQUENCE [LARGE SCALE GENOMIC DNA]</scope>
    <source>
        <strain evidence="3">Sn10-6</strain>
    </source>
</reference>
<evidence type="ECO:0000313" key="2">
    <source>
        <dbReference type="EMBL" id="KJV06219.1"/>
    </source>
</evidence>
<dbReference type="EMBL" id="LAJX01000125">
    <property type="protein sequence ID" value="KJV06219.1"/>
    <property type="molecule type" value="Genomic_DNA"/>
</dbReference>
<evidence type="ECO:0000259" key="1">
    <source>
        <dbReference type="Pfam" id="PF04471"/>
    </source>
</evidence>
<accession>A0A0F3IKY1</accession>
<dbReference type="GO" id="GO:0003677">
    <property type="term" value="F:DNA binding"/>
    <property type="evidence" value="ECO:0007669"/>
    <property type="project" value="InterPro"/>
</dbReference>
<dbReference type="Pfam" id="PF04471">
    <property type="entry name" value="Mrr_cat"/>
    <property type="match status" value="1"/>
</dbReference>
<feature type="domain" description="Restriction endonuclease type IV Mrr" evidence="1">
    <location>
        <begin position="10"/>
        <end position="111"/>
    </location>
</feature>
<sequence>MIENPEPSDWRLLQNGVCRIFNEIGLAAKTEMRLTTPRGTVEVDVFALDEKSVDKIKYVVECKNWSSAIPQTVVHAFTTVMHETGANIGFIVSRHGLQEGAERYTESTNIIGLTYREIQIRYLKVWWDRYFCTQAAAAADSAFQYVEPINSFRERMVSELPEPKKRKFRQLQEKYGAFVMLVQIMDMGRIIPQYLSEHPPSIDIYKEMLSELLGRKDYFKAIYYRDLLDEICLISRSIEEEFNSIFGKDIFLRET</sequence>
<reference evidence="2 3" key="2">
    <citation type="journal article" date="2016" name="Microb. Ecol.">
        <title>Genome Characteristics of a Novel Type I Methanotroph (Sn10-6) Isolated from a Flooded Indian Rice Field.</title>
        <authorList>
            <person name="Rahalkar M.C."/>
            <person name="Pandit P.S."/>
            <person name="Dhakephalkar P.K."/>
            <person name="Pore S."/>
            <person name="Arora P."/>
            <person name="Kapse N."/>
        </authorList>
    </citation>
    <scope>NUCLEOTIDE SEQUENCE [LARGE SCALE GENOMIC DNA]</scope>
    <source>
        <strain evidence="2 3">Sn10-6</strain>
    </source>
</reference>
<dbReference type="GO" id="GO:0004519">
    <property type="term" value="F:endonuclease activity"/>
    <property type="evidence" value="ECO:0007669"/>
    <property type="project" value="InterPro"/>
</dbReference>
<proteinExistence type="predicted"/>
<dbReference type="GO" id="GO:0009307">
    <property type="term" value="P:DNA restriction-modification system"/>
    <property type="evidence" value="ECO:0007669"/>
    <property type="project" value="InterPro"/>
</dbReference>
<protein>
    <recommendedName>
        <fullName evidence="1">Restriction endonuclease type IV Mrr domain-containing protein</fullName>
    </recommendedName>
</protein>
<keyword evidence="3" id="KW-1185">Reference proteome</keyword>
<gene>
    <name evidence="2" type="ORF">VZ94_12775</name>
</gene>
<evidence type="ECO:0000313" key="3">
    <source>
        <dbReference type="Proteomes" id="UP000033684"/>
    </source>
</evidence>
<dbReference type="RefSeq" id="WP_045779523.1">
    <property type="nucleotide sequence ID" value="NZ_LAJX01000125.1"/>
</dbReference>
<organism evidence="2 3">
    <name type="scientific">Methylocucumis oryzae</name>
    <dbReference type="NCBI Taxonomy" id="1632867"/>
    <lineage>
        <taxon>Bacteria</taxon>
        <taxon>Pseudomonadati</taxon>
        <taxon>Pseudomonadota</taxon>
        <taxon>Gammaproteobacteria</taxon>
        <taxon>Methylococcales</taxon>
        <taxon>Methylococcaceae</taxon>
        <taxon>Methylocucumis</taxon>
    </lineage>
</organism>
<name>A0A0F3IKY1_9GAMM</name>
<dbReference type="Proteomes" id="UP000033684">
    <property type="component" value="Unassembled WGS sequence"/>
</dbReference>
<dbReference type="InterPro" id="IPR011335">
    <property type="entry name" value="Restrct_endonuc-II-like"/>
</dbReference>
<dbReference type="SUPFAM" id="SSF52980">
    <property type="entry name" value="Restriction endonuclease-like"/>
    <property type="match status" value="1"/>
</dbReference>
<comment type="caution">
    <text evidence="2">The sequence shown here is derived from an EMBL/GenBank/DDBJ whole genome shotgun (WGS) entry which is preliminary data.</text>
</comment>
<dbReference type="PATRIC" id="fig|1632867.3.peg.805"/>
<dbReference type="OrthoDB" id="4078759at2"/>
<dbReference type="AlphaFoldDB" id="A0A0F3IKY1"/>